<feature type="binding site" evidence="17">
    <location>
        <position position="294"/>
    </location>
    <ligand>
        <name>substrate</name>
    </ligand>
</feature>
<feature type="binding site" evidence="17">
    <location>
        <position position="206"/>
    </location>
    <ligand>
        <name>substrate</name>
    </ligand>
</feature>
<dbReference type="InterPro" id="IPR016192">
    <property type="entry name" value="APOBEC/CMP_deaminase_Zn-bd"/>
</dbReference>
<dbReference type="NCBIfam" id="TIGR00227">
    <property type="entry name" value="ribD_Cterm"/>
    <property type="match status" value="1"/>
</dbReference>
<dbReference type="GO" id="GO:0008703">
    <property type="term" value="F:5-amino-6-(5-phosphoribosylamino)uracil reductase activity"/>
    <property type="evidence" value="ECO:0007669"/>
    <property type="project" value="UniProtKB-EC"/>
</dbReference>
<evidence type="ECO:0000259" key="19">
    <source>
        <dbReference type="PROSITE" id="PS51747"/>
    </source>
</evidence>
<evidence type="ECO:0000256" key="5">
    <source>
        <dbReference type="ARBA" id="ARBA00007417"/>
    </source>
</evidence>
<dbReference type="Proteomes" id="UP000198718">
    <property type="component" value="Unassembled WGS sequence"/>
</dbReference>
<gene>
    <name evidence="20" type="ORF">SAMN05660472_02569</name>
</gene>
<proteinExistence type="inferred from homology"/>
<keyword evidence="6 15" id="KW-0686">Riboflavin biosynthesis</keyword>
<comment type="pathway">
    <text evidence="3 15">Cofactor biosynthesis; riboflavin biosynthesis; 5-amino-6-(D-ribitylamino)uracil from GTP: step 3/4.</text>
</comment>
<sequence>MEKYYMGKALDLAKLGWGKTRPNPLVGAVIVKDGYLVAEGYHHYYGGDHAEVDALKKIDYTAKGATMYVSLEPCSHYGKTPPCVEAIIKSKISRVVIAMEDPNPQVAGKGIRILREHGIEVVTGVMEEEAKKLNEVFIKYITTEKPFCILKTAMTLDGKIATTEGDSKWITAEDARAYVHHIRNRVAGIMVGVGTVLQDNPQLNTRILNKEVRHPTRIIVDSKLRTPLHANVVKTAKEQSTIIVTTEEASKDKIDKLRTLGVQILKTKGRDGKVDLEDLMIKLGQQKIDSILLEGGGTLNYSTLEAGIVDKMLSFIAPKIIGGQAAITPVEGIGKSLIKDAFIVENIGIQQFQRDILIEGYIRRKEAICSQEL</sequence>
<dbReference type="InterPro" id="IPR016193">
    <property type="entry name" value="Cytidine_deaminase-like"/>
</dbReference>
<feature type="binding site" evidence="17">
    <location>
        <begin position="296"/>
        <end position="302"/>
    </location>
    <ligand>
        <name>NADP(+)</name>
        <dbReference type="ChEBI" id="CHEBI:58349"/>
    </ligand>
</feature>
<evidence type="ECO:0000256" key="15">
    <source>
        <dbReference type="PIRNR" id="PIRNR006769"/>
    </source>
</evidence>
<feature type="binding site" evidence="18">
    <location>
        <position position="74"/>
    </location>
    <ligand>
        <name>Zn(2+)</name>
        <dbReference type="ChEBI" id="CHEBI:29105"/>
        <note>catalytic</note>
    </ligand>
</feature>
<dbReference type="InterPro" id="IPR002734">
    <property type="entry name" value="RibDG_C"/>
</dbReference>
<evidence type="ECO:0000256" key="18">
    <source>
        <dbReference type="PIRSR" id="PIRSR006769-3"/>
    </source>
</evidence>
<dbReference type="RefSeq" id="WP_090554206.1">
    <property type="nucleotide sequence ID" value="NZ_FNFP01000007.1"/>
</dbReference>
<keyword evidence="12" id="KW-0511">Multifunctional enzyme</keyword>
<dbReference type="UniPathway" id="UPA00275">
    <property type="reaction ID" value="UER00401"/>
</dbReference>
<dbReference type="GO" id="GO:0009231">
    <property type="term" value="P:riboflavin biosynthetic process"/>
    <property type="evidence" value="ECO:0007669"/>
    <property type="project" value="UniProtKB-UniPathway"/>
</dbReference>
<evidence type="ECO:0000256" key="13">
    <source>
        <dbReference type="ARBA" id="ARBA00049861"/>
    </source>
</evidence>
<comment type="function">
    <text evidence="1 15">Converts 2,5-diamino-6-(ribosylamino)-4(3h)-pyrimidinone 5'-phosphate into 5-amino-6-(ribosylamino)-2,4(1h,3h)-pyrimidinedione 5'-phosphate.</text>
</comment>
<dbReference type="CDD" id="cd01284">
    <property type="entry name" value="Riboflavin_deaminase-reductase"/>
    <property type="match status" value="1"/>
</dbReference>
<feature type="binding site" evidence="18">
    <location>
        <position position="83"/>
    </location>
    <ligand>
        <name>Zn(2+)</name>
        <dbReference type="ChEBI" id="CHEBI:29105"/>
        <note>catalytic</note>
    </ligand>
</feature>
<name>A0A1G9H2R5_9FIRM</name>
<dbReference type="InterPro" id="IPR050765">
    <property type="entry name" value="Riboflavin_Biosynth_HTPR"/>
</dbReference>
<feature type="binding site" evidence="17">
    <location>
        <position position="203"/>
    </location>
    <ligand>
        <name>substrate</name>
    </ligand>
</feature>
<evidence type="ECO:0000256" key="3">
    <source>
        <dbReference type="ARBA" id="ARBA00004910"/>
    </source>
</evidence>
<dbReference type="SUPFAM" id="SSF53597">
    <property type="entry name" value="Dihydrofolate reductase-like"/>
    <property type="match status" value="1"/>
</dbReference>
<feature type="domain" description="CMP/dCMP-type deaminase" evidence="19">
    <location>
        <begin position="1"/>
        <end position="122"/>
    </location>
</feature>
<dbReference type="InterPro" id="IPR011549">
    <property type="entry name" value="RibD_C"/>
</dbReference>
<dbReference type="NCBIfam" id="TIGR00326">
    <property type="entry name" value="eubact_ribD"/>
    <property type="match status" value="1"/>
</dbReference>
<comment type="catalytic activity">
    <reaction evidence="14 15">
        <text>2,5-diamino-6-hydroxy-4-(5-phosphoribosylamino)-pyrimidine + H2O + H(+) = 5-amino-6-(5-phospho-D-ribosylamino)uracil + NH4(+)</text>
        <dbReference type="Rhea" id="RHEA:21868"/>
        <dbReference type="ChEBI" id="CHEBI:15377"/>
        <dbReference type="ChEBI" id="CHEBI:15378"/>
        <dbReference type="ChEBI" id="CHEBI:28938"/>
        <dbReference type="ChEBI" id="CHEBI:58453"/>
        <dbReference type="ChEBI" id="CHEBI:58614"/>
        <dbReference type="EC" id="3.5.4.26"/>
    </reaction>
</comment>
<dbReference type="STRING" id="393762.SAMN05660472_02569"/>
<keyword evidence="10 15" id="KW-0521">NADP</keyword>
<evidence type="ECO:0000256" key="4">
    <source>
        <dbReference type="ARBA" id="ARBA00005259"/>
    </source>
</evidence>
<keyword evidence="21" id="KW-1185">Reference proteome</keyword>
<dbReference type="Pfam" id="PF00383">
    <property type="entry name" value="dCMP_cyt_deam_1"/>
    <property type="match status" value="1"/>
</dbReference>
<keyword evidence="7 15" id="KW-0479">Metal-binding</keyword>
<evidence type="ECO:0000256" key="1">
    <source>
        <dbReference type="ARBA" id="ARBA00002151"/>
    </source>
</evidence>
<protein>
    <recommendedName>
        <fullName evidence="15">Riboflavin biosynthesis protein RibD</fullName>
    </recommendedName>
    <domain>
        <recommendedName>
            <fullName evidence="15">Diaminohydroxyphosphoribosylaminopyrimidine deaminase</fullName>
            <shortName evidence="15">DRAP deaminase</shortName>
            <ecNumber evidence="15">3.5.4.26</ecNumber>
        </recommendedName>
        <alternativeName>
            <fullName evidence="15">Riboflavin-specific deaminase</fullName>
        </alternativeName>
    </domain>
    <domain>
        <recommendedName>
            <fullName evidence="15">5-amino-6-(5-phosphoribosylamino)uracil reductase</fullName>
            <ecNumber evidence="15">1.1.1.193</ecNumber>
        </recommendedName>
        <alternativeName>
            <fullName evidence="15">HTP reductase</fullName>
        </alternativeName>
    </domain>
</protein>
<evidence type="ECO:0000313" key="21">
    <source>
        <dbReference type="Proteomes" id="UP000198718"/>
    </source>
</evidence>
<dbReference type="EC" id="1.1.1.193" evidence="15"/>
<feature type="active site" description="Proton donor" evidence="16">
    <location>
        <position position="51"/>
    </location>
</feature>
<dbReference type="InterPro" id="IPR024072">
    <property type="entry name" value="DHFR-like_dom_sf"/>
</dbReference>
<keyword evidence="11 15" id="KW-0560">Oxidoreductase</keyword>
<comment type="similarity">
    <text evidence="5 15">In the C-terminal section; belongs to the HTP reductase family.</text>
</comment>
<evidence type="ECO:0000313" key="20">
    <source>
        <dbReference type="EMBL" id="SDL07201.1"/>
    </source>
</evidence>
<dbReference type="SUPFAM" id="SSF53927">
    <property type="entry name" value="Cytidine deaminase-like"/>
    <property type="match status" value="1"/>
</dbReference>
<dbReference type="Pfam" id="PF01872">
    <property type="entry name" value="RibD_C"/>
    <property type="match status" value="1"/>
</dbReference>
<dbReference type="GO" id="GO:0008270">
    <property type="term" value="F:zinc ion binding"/>
    <property type="evidence" value="ECO:0007669"/>
    <property type="project" value="InterPro"/>
</dbReference>
<reference evidence="20 21" key="1">
    <citation type="submission" date="2016-10" db="EMBL/GenBank/DDBJ databases">
        <authorList>
            <person name="de Groot N.N."/>
        </authorList>
    </citation>
    <scope>NUCLEOTIDE SEQUENCE [LARGE SCALE GENOMIC DNA]</scope>
    <source>
        <strain evidence="20 21">DSM 18346</strain>
    </source>
</reference>
<feature type="binding site" evidence="18">
    <location>
        <position position="49"/>
    </location>
    <ligand>
        <name>Zn(2+)</name>
        <dbReference type="ChEBI" id="CHEBI:29105"/>
        <note>catalytic</note>
    </ligand>
</feature>
<evidence type="ECO:0000256" key="6">
    <source>
        <dbReference type="ARBA" id="ARBA00022619"/>
    </source>
</evidence>
<comment type="similarity">
    <text evidence="4 15">In the N-terminal section; belongs to the cytidine and deoxycytidylate deaminase family.</text>
</comment>
<evidence type="ECO:0000256" key="16">
    <source>
        <dbReference type="PIRSR" id="PIRSR006769-1"/>
    </source>
</evidence>
<evidence type="ECO:0000256" key="8">
    <source>
        <dbReference type="ARBA" id="ARBA00022801"/>
    </source>
</evidence>
<dbReference type="PIRSF" id="PIRSF006769">
    <property type="entry name" value="RibD"/>
    <property type="match status" value="1"/>
</dbReference>
<comment type="catalytic activity">
    <reaction evidence="13 15">
        <text>5-amino-6-(5-phospho-D-ribitylamino)uracil + NADP(+) = 5-amino-6-(5-phospho-D-ribosylamino)uracil + NADPH + H(+)</text>
        <dbReference type="Rhea" id="RHEA:17845"/>
        <dbReference type="ChEBI" id="CHEBI:15378"/>
        <dbReference type="ChEBI" id="CHEBI:57783"/>
        <dbReference type="ChEBI" id="CHEBI:58349"/>
        <dbReference type="ChEBI" id="CHEBI:58421"/>
        <dbReference type="ChEBI" id="CHEBI:58453"/>
        <dbReference type="EC" id="1.1.1.193"/>
    </reaction>
</comment>
<feature type="binding site" evidence="17">
    <location>
        <position position="153"/>
    </location>
    <ligand>
        <name>NADP(+)</name>
        <dbReference type="ChEBI" id="CHEBI:58349"/>
    </ligand>
</feature>
<feature type="binding site" evidence="17">
    <location>
        <position position="199"/>
    </location>
    <ligand>
        <name>NADP(+)</name>
        <dbReference type="ChEBI" id="CHEBI:58349"/>
    </ligand>
</feature>
<dbReference type="PANTHER" id="PTHR38011:SF7">
    <property type="entry name" value="2,5-DIAMINO-6-RIBOSYLAMINO-4(3H)-PYRIMIDINONE 5'-PHOSPHATE REDUCTASE"/>
    <property type="match status" value="1"/>
</dbReference>
<dbReference type="PROSITE" id="PS00903">
    <property type="entry name" value="CYT_DCMP_DEAMINASES_1"/>
    <property type="match status" value="1"/>
</dbReference>
<dbReference type="EC" id="3.5.4.26" evidence="15"/>
<evidence type="ECO:0000256" key="9">
    <source>
        <dbReference type="ARBA" id="ARBA00022833"/>
    </source>
</evidence>
<dbReference type="OrthoDB" id="9800865at2"/>
<evidence type="ECO:0000256" key="7">
    <source>
        <dbReference type="ARBA" id="ARBA00022723"/>
    </source>
</evidence>
<dbReference type="EMBL" id="FNFP01000007">
    <property type="protein sequence ID" value="SDL07201.1"/>
    <property type="molecule type" value="Genomic_DNA"/>
</dbReference>
<dbReference type="GO" id="GO:0008835">
    <property type="term" value="F:diaminohydroxyphosphoribosylaminopyrimidine deaminase activity"/>
    <property type="evidence" value="ECO:0007669"/>
    <property type="project" value="UniProtKB-EC"/>
</dbReference>
<dbReference type="InterPro" id="IPR004794">
    <property type="entry name" value="Eubact_RibD"/>
</dbReference>
<evidence type="ECO:0000256" key="17">
    <source>
        <dbReference type="PIRSR" id="PIRSR006769-2"/>
    </source>
</evidence>
<evidence type="ECO:0000256" key="14">
    <source>
        <dbReference type="ARBA" id="ARBA00049886"/>
    </source>
</evidence>
<evidence type="ECO:0000256" key="2">
    <source>
        <dbReference type="ARBA" id="ARBA00004882"/>
    </source>
</evidence>
<feature type="binding site" evidence="17">
    <location>
        <position position="169"/>
    </location>
    <ligand>
        <name>NADP(+)</name>
        <dbReference type="ChEBI" id="CHEBI:58349"/>
    </ligand>
</feature>
<feature type="binding site" evidence="17">
    <location>
        <position position="167"/>
    </location>
    <ligand>
        <name>substrate</name>
    </ligand>
</feature>
<comment type="pathway">
    <text evidence="2 15">Cofactor biosynthesis; riboflavin biosynthesis; 5-amino-6-(D-ribitylamino)uracil from GTP: step 2/4.</text>
</comment>
<evidence type="ECO:0000256" key="10">
    <source>
        <dbReference type="ARBA" id="ARBA00022857"/>
    </source>
</evidence>
<keyword evidence="9 15" id="KW-0862">Zinc</keyword>
<accession>A0A1G9H2R5</accession>
<dbReference type="GO" id="GO:0050661">
    <property type="term" value="F:NADP binding"/>
    <property type="evidence" value="ECO:0007669"/>
    <property type="project" value="InterPro"/>
</dbReference>
<feature type="binding site" evidence="17">
    <location>
        <position position="195"/>
    </location>
    <ligand>
        <name>NADP(+)</name>
        <dbReference type="ChEBI" id="CHEBI:58349"/>
    </ligand>
</feature>
<dbReference type="PANTHER" id="PTHR38011">
    <property type="entry name" value="DIHYDROFOLATE REDUCTASE FAMILY PROTEIN (AFU_ORTHOLOGUE AFUA_8G06820)"/>
    <property type="match status" value="1"/>
</dbReference>
<feature type="binding site" evidence="17">
    <location>
        <position position="183"/>
    </location>
    <ligand>
        <name>substrate</name>
    </ligand>
</feature>
<organism evidence="20 21">
    <name type="scientific">Natronincola ferrireducens</name>
    <dbReference type="NCBI Taxonomy" id="393762"/>
    <lineage>
        <taxon>Bacteria</taxon>
        <taxon>Bacillati</taxon>
        <taxon>Bacillota</taxon>
        <taxon>Clostridia</taxon>
        <taxon>Peptostreptococcales</taxon>
        <taxon>Natronincolaceae</taxon>
        <taxon>Natronincola</taxon>
    </lineage>
</organism>
<keyword evidence="8 15" id="KW-0378">Hydrolase</keyword>
<evidence type="ECO:0000256" key="11">
    <source>
        <dbReference type="ARBA" id="ARBA00023002"/>
    </source>
</evidence>
<evidence type="ECO:0000256" key="12">
    <source>
        <dbReference type="ARBA" id="ARBA00023268"/>
    </source>
</evidence>
<dbReference type="Gene3D" id="3.40.140.10">
    <property type="entry name" value="Cytidine Deaminase, domain 2"/>
    <property type="match status" value="1"/>
</dbReference>
<comment type="cofactor">
    <cofactor evidence="15 18">
        <name>Zn(2+)</name>
        <dbReference type="ChEBI" id="CHEBI:29105"/>
    </cofactor>
    <text evidence="15 18">Binds 1 zinc ion.</text>
</comment>
<feature type="binding site" evidence="17">
    <location>
        <position position="222"/>
    </location>
    <ligand>
        <name>NADP(+)</name>
        <dbReference type="ChEBI" id="CHEBI:58349"/>
    </ligand>
</feature>
<dbReference type="InterPro" id="IPR002125">
    <property type="entry name" value="CMP_dCMP_dom"/>
</dbReference>
<dbReference type="AlphaFoldDB" id="A0A1G9H2R5"/>
<dbReference type="FunFam" id="3.40.140.10:FF:000025">
    <property type="entry name" value="Riboflavin biosynthesis protein RibD"/>
    <property type="match status" value="1"/>
</dbReference>
<dbReference type="PROSITE" id="PS51747">
    <property type="entry name" value="CYT_DCMP_DEAMINASES_2"/>
    <property type="match status" value="1"/>
</dbReference>
<dbReference type="Gene3D" id="3.40.430.10">
    <property type="entry name" value="Dihydrofolate Reductase, subunit A"/>
    <property type="match status" value="1"/>
</dbReference>